<dbReference type="Gene3D" id="1.10.260.40">
    <property type="entry name" value="lambda repressor-like DNA-binding domains"/>
    <property type="match status" value="1"/>
</dbReference>
<reference evidence="2 3" key="1">
    <citation type="submission" date="2016-10" db="EMBL/GenBank/DDBJ databases">
        <authorList>
            <person name="de Groot N.N."/>
        </authorList>
    </citation>
    <scope>NUCLEOTIDE SEQUENCE [LARGE SCALE GENOMIC DNA]</scope>
    <source>
        <strain evidence="2 3">CGMCC 4.5739</strain>
    </source>
</reference>
<dbReference type="RefSeq" id="WP_175541581.1">
    <property type="nucleotide sequence ID" value="NZ_FOLM01000021.1"/>
</dbReference>
<dbReference type="InterPro" id="IPR043917">
    <property type="entry name" value="DUF5753"/>
</dbReference>
<dbReference type="Pfam" id="PF19054">
    <property type="entry name" value="DUF5753"/>
    <property type="match status" value="1"/>
</dbReference>
<dbReference type="InterPro" id="IPR010982">
    <property type="entry name" value="Lambda_DNA-bd_dom_sf"/>
</dbReference>
<protein>
    <submittedName>
        <fullName evidence="2">Helix-turn-helix domain-containing protein</fullName>
    </submittedName>
</protein>
<evidence type="ECO:0000313" key="3">
    <source>
        <dbReference type="Proteomes" id="UP000199207"/>
    </source>
</evidence>
<dbReference type="Proteomes" id="UP000199207">
    <property type="component" value="Unassembled WGS sequence"/>
</dbReference>
<dbReference type="STRING" id="910347.SAMN05421773_12146"/>
<accession>A0A1I1TVD4</accession>
<feature type="domain" description="HTH cro/C1-type" evidence="1">
    <location>
        <begin position="17"/>
        <end position="72"/>
    </location>
</feature>
<sequence length="313" mass="33687">MPAEQGSSGRRYRLGAELRKLREQAGLSADQVGEHLLCAAWQVRRFESGYPGLRPMDLEALLDLYGVSDVFIRASLLELAEGQFGWGDVDGDGGVGVGGDGGGDDDDYGGGDDVAGGGLEPEFVSVEAHASEIREFQPLIIPGQLQTEAYAKALVEGRCTDATPEDVARGLDAYLERLGIFARDEPPKVWAVIGEAALRQEIGGREVMAEQMAHLLDVSEDSQVVLQVLPYSAGAHPGVDGAFSILSFPNPEEKDVILANSIASQFCLETEPEVGNYILAFVHIRATAMGIPESREFLRRMMDEYQGGDVTEA</sequence>
<keyword evidence="3" id="KW-1185">Reference proteome</keyword>
<dbReference type="GO" id="GO:0003677">
    <property type="term" value="F:DNA binding"/>
    <property type="evidence" value="ECO:0007669"/>
    <property type="project" value="InterPro"/>
</dbReference>
<dbReference type="AlphaFoldDB" id="A0A1I1TVD4"/>
<organism evidence="2 3">
    <name type="scientific">Streptomyces aidingensis</name>
    <dbReference type="NCBI Taxonomy" id="910347"/>
    <lineage>
        <taxon>Bacteria</taxon>
        <taxon>Bacillati</taxon>
        <taxon>Actinomycetota</taxon>
        <taxon>Actinomycetes</taxon>
        <taxon>Kitasatosporales</taxon>
        <taxon>Streptomycetaceae</taxon>
        <taxon>Streptomyces</taxon>
    </lineage>
</organism>
<name>A0A1I1TVD4_9ACTN</name>
<dbReference type="Pfam" id="PF13560">
    <property type="entry name" value="HTH_31"/>
    <property type="match status" value="1"/>
</dbReference>
<dbReference type="SUPFAM" id="SSF47413">
    <property type="entry name" value="lambda repressor-like DNA-binding domains"/>
    <property type="match status" value="1"/>
</dbReference>
<dbReference type="EMBL" id="FOLM01000021">
    <property type="protein sequence ID" value="SFD62345.1"/>
    <property type="molecule type" value="Genomic_DNA"/>
</dbReference>
<proteinExistence type="predicted"/>
<evidence type="ECO:0000313" key="2">
    <source>
        <dbReference type="EMBL" id="SFD62345.1"/>
    </source>
</evidence>
<dbReference type="CDD" id="cd00093">
    <property type="entry name" value="HTH_XRE"/>
    <property type="match status" value="1"/>
</dbReference>
<dbReference type="SMART" id="SM00530">
    <property type="entry name" value="HTH_XRE"/>
    <property type="match status" value="1"/>
</dbReference>
<evidence type="ECO:0000259" key="1">
    <source>
        <dbReference type="SMART" id="SM00530"/>
    </source>
</evidence>
<gene>
    <name evidence="2" type="ORF">SAMN05421773_12146</name>
</gene>
<dbReference type="InterPro" id="IPR001387">
    <property type="entry name" value="Cro/C1-type_HTH"/>
</dbReference>